<keyword evidence="3" id="KW-1185">Reference proteome</keyword>
<dbReference type="Pfam" id="PF25559">
    <property type="entry name" value="DUF7931"/>
    <property type="match status" value="1"/>
</dbReference>
<feature type="domain" description="DUF7931" evidence="1">
    <location>
        <begin position="31"/>
        <end position="168"/>
    </location>
</feature>
<evidence type="ECO:0000313" key="3">
    <source>
        <dbReference type="Proteomes" id="UP001165524"/>
    </source>
</evidence>
<accession>A0ABT0E385</accession>
<protein>
    <recommendedName>
        <fullName evidence="1">DUF7931 domain-containing protein</fullName>
    </recommendedName>
</protein>
<dbReference type="Proteomes" id="UP001165524">
    <property type="component" value="Unassembled WGS sequence"/>
</dbReference>
<dbReference type="RefSeq" id="WP_246947356.1">
    <property type="nucleotide sequence ID" value="NZ_JALKII010000001.1"/>
</dbReference>
<dbReference type="InterPro" id="IPR057691">
    <property type="entry name" value="DUF7931"/>
</dbReference>
<gene>
    <name evidence="2" type="ORF">MU846_00980</name>
</gene>
<sequence length="170" mass="19291">MALLPESWPQAGDMQRHPLDNLPEFVAASRLTIASARRELVIQAPDLDPAVLSDAGICAALQAFLLQSRHARIRLLLNSADNTHGSHRFITLARRLPSYVQLLRAQPEDQAPACWLLADQRTLVWRPQFRRYTAGYACADAALPARTLLRDFNERWERGQPEPQLRQLHL</sequence>
<reference evidence="2" key="1">
    <citation type="submission" date="2022-04" db="EMBL/GenBank/DDBJ databases">
        <title>Alcanivorax sp. CY1518 draft genome sequence.</title>
        <authorList>
            <person name="Zhao G."/>
            <person name="An M."/>
        </authorList>
    </citation>
    <scope>NUCLEOTIDE SEQUENCE</scope>
    <source>
        <strain evidence="2">CY1518</strain>
    </source>
</reference>
<name>A0ABT0E385_9GAMM</name>
<evidence type="ECO:0000313" key="2">
    <source>
        <dbReference type="EMBL" id="MCK0536281.1"/>
    </source>
</evidence>
<comment type="caution">
    <text evidence="2">The sequence shown here is derived from an EMBL/GenBank/DDBJ whole genome shotgun (WGS) entry which is preliminary data.</text>
</comment>
<evidence type="ECO:0000259" key="1">
    <source>
        <dbReference type="Pfam" id="PF25559"/>
    </source>
</evidence>
<organism evidence="2 3">
    <name type="scientific">Alcanivorax quisquiliarum</name>
    <dbReference type="NCBI Taxonomy" id="2933565"/>
    <lineage>
        <taxon>Bacteria</taxon>
        <taxon>Pseudomonadati</taxon>
        <taxon>Pseudomonadota</taxon>
        <taxon>Gammaproteobacteria</taxon>
        <taxon>Oceanospirillales</taxon>
        <taxon>Alcanivoracaceae</taxon>
        <taxon>Alcanivorax</taxon>
    </lineage>
</organism>
<dbReference type="EMBL" id="JALKII010000001">
    <property type="protein sequence ID" value="MCK0536281.1"/>
    <property type="molecule type" value="Genomic_DNA"/>
</dbReference>
<proteinExistence type="predicted"/>